<gene>
    <name evidence="2" type="ORF">NCTC10571_02043</name>
</gene>
<evidence type="ECO:0000259" key="1">
    <source>
        <dbReference type="Pfam" id="PF20335"/>
    </source>
</evidence>
<dbReference type="InterPro" id="IPR046582">
    <property type="entry name" value="DUF6630"/>
</dbReference>
<dbReference type="AlphaFoldDB" id="A0A378NVH2"/>
<dbReference type="Proteomes" id="UP000255234">
    <property type="component" value="Unassembled WGS sequence"/>
</dbReference>
<protein>
    <recommendedName>
        <fullName evidence="1">DUF6630 domain-containing protein</fullName>
    </recommendedName>
</protein>
<dbReference type="RefSeq" id="WP_008539901.1">
    <property type="nucleotide sequence ID" value="NZ_UGPP01000001.1"/>
</dbReference>
<sequence>MEKAKTLLEIARIISGNDDDVLAEIEESIDNIEAYAQEHLEEFEERNISIKYDSVEDLQWLVTVNILVRNNYVMQIQEDCSITDFGWSLKSLRTFKEYNLALDSKFEEEDYEIDKYDYNEDDEYDYYNEEMDFIDDENIINWCKYLDSKWFDEDICIGMIDLSPDIFTLFLASEENLEDLEDLADSLGKVISTVY</sequence>
<dbReference type="EMBL" id="UGPP01000001">
    <property type="protein sequence ID" value="STY71866.1"/>
    <property type="molecule type" value="Genomic_DNA"/>
</dbReference>
<organism evidence="2 3">
    <name type="scientific">Megamonas hypermegale</name>
    <dbReference type="NCBI Taxonomy" id="158847"/>
    <lineage>
        <taxon>Bacteria</taxon>
        <taxon>Bacillati</taxon>
        <taxon>Bacillota</taxon>
        <taxon>Negativicutes</taxon>
        <taxon>Selenomonadales</taxon>
        <taxon>Selenomonadaceae</taxon>
        <taxon>Megamonas</taxon>
    </lineage>
</organism>
<reference evidence="2 3" key="1">
    <citation type="submission" date="2018-06" db="EMBL/GenBank/DDBJ databases">
        <authorList>
            <consortium name="Pathogen Informatics"/>
            <person name="Doyle S."/>
        </authorList>
    </citation>
    <scope>NUCLEOTIDE SEQUENCE [LARGE SCALE GENOMIC DNA]</scope>
    <source>
        <strain evidence="2 3">NCTC10571</strain>
    </source>
</reference>
<evidence type="ECO:0000313" key="3">
    <source>
        <dbReference type="Proteomes" id="UP000255234"/>
    </source>
</evidence>
<evidence type="ECO:0000313" key="2">
    <source>
        <dbReference type="EMBL" id="STY71866.1"/>
    </source>
</evidence>
<dbReference type="GeneID" id="62779374"/>
<name>A0A378NVH2_9FIRM</name>
<accession>A0A378NVH2</accession>
<dbReference type="Pfam" id="PF20335">
    <property type="entry name" value="DUF6630"/>
    <property type="match status" value="1"/>
</dbReference>
<proteinExistence type="predicted"/>
<feature type="domain" description="DUF6630" evidence="1">
    <location>
        <begin position="7"/>
        <end position="191"/>
    </location>
</feature>